<name>A0A0D2S731_GOSRA</name>
<accession>A0A0D2S731</accession>
<evidence type="ECO:0000256" key="2">
    <source>
        <dbReference type="ARBA" id="ARBA00022737"/>
    </source>
</evidence>
<evidence type="ECO:0000259" key="6">
    <source>
        <dbReference type="PROSITE" id="PS51294"/>
    </source>
</evidence>
<dbReference type="GO" id="GO:0005634">
    <property type="term" value="C:nucleus"/>
    <property type="evidence" value="ECO:0007669"/>
    <property type="project" value="UniProtKB-SubCell"/>
</dbReference>
<dbReference type="EMBL" id="CM001743">
    <property type="protein sequence ID" value="KJB27080.1"/>
    <property type="molecule type" value="Genomic_DNA"/>
</dbReference>
<dbReference type="InterPro" id="IPR009057">
    <property type="entry name" value="Homeodomain-like_sf"/>
</dbReference>
<feature type="domain" description="Myb-like" evidence="5">
    <location>
        <begin position="30"/>
        <end position="82"/>
    </location>
</feature>
<feature type="domain" description="HTH myb-type" evidence="6">
    <location>
        <begin position="34"/>
        <end position="82"/>
    </location>
</feature>
<dbReference type="eggNOG" id="KOG0048">
    <property type="taxonomic scope" value="Eukaryota"/>
</dbReference>
<organism evidence="7 8">
    <name type="scientific">Gossypium raimondii</name>
    <name type="common">Peruvian cotton</name>
    <name type="synonym">Gossypium klotzschianum subsp. raimondii</name>
    <dbReference type="NCBI Taxonomy" id="29730"/>
    <lineage>
        <taxon>Eukaryota</taxon>
        <taxon>Viridiplantae</taxon>
        <taxon>Streptophyta</taxon>
        <taxon>Embryophyta</taxon>
        <taxon>Tracheophyta</taxon>
        <taxon>Spermatophyta</taxon>
        <taxon>Magnoliopsida</taxon>
        <taxon>eudicotyledons</taxon>
        <taxon>Gunneridae</taxon>
        <taxon>Pentapetalae</taxon>
        <taxon>rosids</taxon>
        <taxon>malvids</taxon>
        <taxon>Malvales</taxon>
        <taxon>Malvaceae</taxon>
        <taxon>Malvoideae</taxon>
        <taxon>Gossypium</taxon>
    </lineage>
</organism>
<dbReference type="OrthoDB" id="2143914at2759"/>
<keyword evidence="3" id="KW-0238">DNA-binding</keyword>
<dbReference type="GO" id="GO:0030154">
    <property type="term" value="P:cell differentiation"/>
    <property type="evidence" value="ECO:0007669"/>
    <property type="project" value="TreeGrafter"/>
</dbReference>
<dbReference type="FunFam" id="1.10.10.60:FF:000001">
    <property type="entry name" value="MYB-related transcription factor"/>
    <property type="match status" value="1"/>
</dbReference>
<reference evidence="7 8" key="1">
    <citation type="journal article" date="2012" name="Nature">
        <title>Repeated polyploidization of Gossypium genomes and the evolution of spinnable cotton fibres.</title>
        <authorList>
            <person name="Paterson A.H."/>
            <person name="Wendel J.F."/>
            <person name="Gundlach H."/>
            <person name="Guo H."/>
            <person name="Jenkins J."/>
            <person name="Jin D."/>
            <person name="Llewellyn D."/>
            <person name="Showmaker K.C."/>
            <person name="Shu S."/>
            <person name="Udall J."/>
            <person name="Yoo M.J."/>
            <person name="Byers R."/>
            <person name="Chen W."/>
            <person name="Doron-Faigenboim A."/>
            <person name="Duke M.V."/>
            <person name="Gong L."/>
            <person name="Grimwood J."/>
            <person name="Grover C."/>
            <person name="Grupp K."/>
            <person name="Hu G."/>
            <person name="Lee T.H."/>
            <person name="Li J."/>
            <person name="Lin L."/>
            <person name="Liu T."/>
            <person name="Marler B.S."/>
            <person name="Page J.T."/>
            <person name="Roberts A.W."/>
            <person name="Romanel E."/>
            <person name="Sanders W.S."/>
            <person name="Szadkowski E."/>
            <person name="Tan X."/>
            <person name="Tang H."/>
            <person name="Xu C."/>
            <person name="Wang J."/>
            <person name="Wang Z."/>
            <person name="Zhang D."/>
            <person name="Zhang L."/>
            <person name="Ashrafi H."/>
            <person name="Bedon F."/>
            <person name="Bowers J.E."/>
            <person name="Brubaker C.L."/>
            <person name="Chee P.W."/>
            <person name="Das S."/>
            <person name="Gingle A.R."/>
            <person name="Haigler C.H."/>
            <person name="Harker D."/>
            <person name="Hoffmann L.V."/>
            <person name="Hovav R."/>
            <person name="Jones D.C."/>
            <person name="Lemke C."/>
            <person name="Mansoor S."/>
            <person name="ur Rahman M."/>
            <person name="Rainville L.N."/>
            <person name="Rambani A."/>
            <person name="Reddy U.K."/>
            <person name="Rong J.K."/>
            <person name="Saranga Y."/>
            <person name="Scheffler B.E."/>
            <person name="Scheffler J.A."/>
            <person name="Stelly D.M."/>
            <person name="Triplett B.A."/>
            <person name="Van Deynze A."/>
            <person name="Vaslin M.F."/>
            <person name="Waghmare V.N."/>
            <person name="Walford S.A."/>
            <person name="Wright R.J."/>
            <person name="Zaki E.A."/>
            <person name="Zhang T."/>
            <person name="Dennis E.S."/>
            <person name="Mayer K.F."/>
            <person name="Peterson D.G."/>
            <person name="Rokhsar D.S."/>
            <person name="Wang X."/>
            <person name="Schmutz J."/>
        </authorList>
    </citation>
    <scope>NUCLEOTIDE SEQUENCE [LARGE SCALE GENOMIC DNA]</scope>
</reference>
<dbReference type="Pfam" id="PF00249">
    <property type="entry name" value="Myb_DNA-binding"/>
    <property type="match status" value="2"/>
</dbReference>
<dbReference type="PROSITE" id="PS50090">
    <property type="entry name" value="MYB_LIKE"/>
    <property type="match status" value="2"/>
</dbReference>
<keyword evidence="2" id="KW-0677">Repeat</keyword>
<dbReference type="PANTHER" id="PTHR47998">
    <property type="entry name" value="TRANSCRIPTION FACTOR MYB51-LIKE ISOFORM X1"/>
    <property type="match status" value="1"/>
</dbReference>
<dbReference type="InterPro" id="IPR017930">
    <property type="entry name" value="Myb_dom"/>
</dbReference>
<evidence type="ECO:0000256" key="4">
    <source>
        <dbReference type="ARBA" id="ARBA00023242"/>
    </source>
</evidence>
<dbReference type="PANTHER" id="PTHR47998:SF43">
    <property type="entry name" value="TRANSCRIPTION FACTOR MYB82"/>
    <property type="match status" value="1"/>
</dbReference>
<keyword evidence="8" id="KW-1185">Reference proteome</keyword>
<dbReference type="GO" id="GO:0000976">
    <property type="term" value="F:transcription cis-regulatory region binding"/>
    <property type="evidence" value="ECO:0007669"/>
    <property type="project" value="TreeGrafter"/>
</dbReference>
<feature type="domain" description="HTH myb-type" evidence="6">
    <location>
        <begin position="83"/>
        <end position="137"/>
    </location>
</feature>
<proteinExistence type="predicted"/>
<comment type="subcellular location">
    <subcellularLocation>
        <location evidence="1">Nucleus</location>
    </subcellularLocation>
</comment>
<gene>
    <name evidence="7" type="ORF">B456_004G276500</name>
</gene>
<dbReference type="InterPro" id="IPR015495">
    <property type="entry name" value="Myb_TF_plants"/>
</dbReference>
<dbReference type="Proteomes" id="UP000032304">
    <property type="component" value="Chromosome 4"/>
</dbReference>
<keyword evidence="4" id="KW-0539">Nucleus</keyword>
<feature type="domain" description="Myb-like" evidence="5">
    <location>
        <begin position="83"/>
        <end position="133"/>
    </location>
</feature>
<evidence type="ECO:0000313" key="7">
    <source>
        <dbReference type="EMBL" id="KJB27080.1"/>
    </source>
</evidence>
<dbReference type="GO" id="GO:0006355">
    <property type="term" value="P:regulation of DNA-templated transcription"/>
    <property type="evidence" value="ECO:0007669"/>
    <property type="project" value="TreeGrafter"/>
</dbReference>
<evidence type="ECO:0000313" key="8">
    <source>
        <dbReference type="Proteomes" id="UP000032304"/>
    </source>
</evidence>
<dbReference type="SUPFAM" id="SSF46689">
    <property type="entry name" value="Homeodomain-like"/>
    <property type="match status" value="1"/>
</dbReference>
<dbReference type="Gramene" id="KJB27080">
    <property type="protein sequence ID" value="KJB27080"/>
    <property type="gene ID" value="B456_004G276500"/>
</dbReference>
<dbReference type="AlphaFoldDB" id="A0A0D2S731"/>
<dbReference type="InterPro" id="IPR001005">
    <property type="entry name" value="SANT/Myb"/>
</dbReference>
<dbReference type="KEGG" id="gra:105792854"/>
<protein>
    <recommendedName>
        <fullName evidence="9">Transcription factor MYB82</fullName>
    </recommendedName>
</protein>
<evidence type="ECO:0000256" key="1">
    <source>
        <dbReference type="ARBA" id="ARBA00004123"/>
    </source>
</evidence>
<evidence type="ECO:0000259" key="5">
    <source>
        <dbReference type="PROSITE" id="PS50090"/>
    </source>
</evidence>
<dbReference type="CDD" id="cd00167">
    <property type="entry name" value="SANT"/>
    <property type="match status" value="2"/>
</dbReference>
<dbReference type="Gene3D" id="1.10.10.60">
    <property type="entry name" value="Homeodomain-like"/>
    <property type="match status" value="2"/>
</dbReference>
<dbReference type="PROSITE" id="PS51294">
    <property type="entry name" value="HTH_MYB"/>
    <property type="match status" value="2"/>
</dbReference>
<evidence type="ECO:0000256" key="3">
    <source>
        <dbReference type="ARBA" id="ARBA00023125"/>
    </source>
</evidence>
<dbReference type="OMA" id="KAFHINR"/>
<dbReference type="SMART" id="SM00717">
    <property type="entry name" value="SANT"/>
    <property type="match status" value="2"/>
</dbReference>
<evidence type="ECO:0008006" key="9">
    <source>
        <dbReference type="Google" id="ProtNLM"/>
    </source>
</evidence>
<sequence length="282" mass="32212">MISNFKIHSKFKFSEGKKAATMEENKREKKTAGKRGLWKAEEDLILKNYVETHGEGNWAKVSKLLGLKRGGKSCRLRWKNYLRPNIKRGAMSKEEEDLIIRMHNLLGNRWSLIAGRLPGRTDNEVKNYWNTHLNKKTSVLGKRKGKAIDESNHQSIPNHQNNTNTNIAIENQGGEEPIAPPPAELPMISSPKTTTDDEGSMGLLKVDGLTDNTWMERAVRCFDYDYDNNYEIETPLMMMNKNLNYAHMVFDEEPFTPCLDSFVLFEAFGTDSDLGKTQPFLP</sequence>